<organism evidence="1 2">
    <name type="scientific">Ensete ventricosum</name>
    <name type="common">Abyssinian banana</name>
    <name type="synonym">Musa ensete</name>
    <dbReference type="NCBI Taxonomy" id="4639"/>
    <lineage>
        <taxon>Eukaryota</taxon>
        <taxon>Viridiplantae</taxon>
        <taxon>Streptophyta</taxon>
        <taxon>Embryophyta</taxon>
        <taxon>Tracheophyta</taxon>
        <taxon>Spermatophyta</taxon>
        <taxon>Magnoliopsida</taxon>
        <taxon>Liliopsida</taxon>
        <taxon>Zingiberales</taxon>
        <taxon>Musaceae</taxon>
        <taxon>Ensete</taxon>
    </lineage>
</organism>
<evidence type="ECO:0000313" key="2">
    <source>
        <dbReference type="Proteomes" id="UP000287651"/>
    </source>
</evidence>
<protein>
    <submittedName>
        <fullName evidence="1">Uncharacterized protein</fullName>
    </submittedName>
</protein>
<comment type="caution">
    <text evidence="1">The sequence shown here is derived from an EMBL/GenBank/DDBJ whole genome shotgun (WGS) entry which is preliminary data.</text>
</comment>
<reference evidence="1 2" key="1">
    <citation type="journal article" date="2014" name="Agronomy (Basel)">
        <title>A Draft Genome Sequence for Ensete ventricosum, the Drought-Tolerant Tree Against Hunger.</title>
        <authorList>
            <person name="Harrison J."/>
            <person name="Moore K.A."/>
            <person name="Paszkiewicz K."/>
            <person name="Jones T."/>
            <person name="Grant M."/>
            <person name="Ambacheew D."/>
            <person name="Muzemil S."/>
            <person name="Studholme D.J."/>
        </authorList>
    </citation>
    <scope>NUCLEOTIDE SEQUENCE [LARGE SCALE GENOMIC DNA]</scope>
</reference>
<proteinExistence type="predicted"/>
<dbReference type="EMBL" id="AMZH03010212">
    <property type="protein sequence ID" value="RRT55171.1"/>
    <property type="molecule type" value="Genomic_DNA"/>
</dbReference>
<accession>A0A426YU19</accession>
<evidence type="ECO:0000313" key="1">
    <source>
        <dbReference type="EMBL" id="RRT55171.1"/>
    </source>
</evidence>
<name>A0A426YU19_ENSVE</name>
<dbReference type="Proteomes" id="UP000287651">
    <property type="component" value="Unassembled WGS sequence"/>
</dbReference>
<sequence length="156" mass="17018">MPLPQPPLPASSPPPLQRPLQTVTAISSSHPLQPLQPTPVAIFTQSPLPSSSLPCHYRRPPLFLPSSSPTPTIVVPWPQSSSLPHNRCHMATASYVSRRVLLPTLTPTPDVEMVVTALFLHYYRASPYEAPIAAPPPCCSTPVGRSSRRCYLLPCR</sequence>
<gene>
    <name evidence="1" type="ORF">B296_00016277</name>
</gene>
<dbReference type="AlphaFoldDB" id="A0A426YU19"/>